<proteinExistence type="predicted"/>
<dbReference type="CDD" id="cd08054">
    <property type="entry name" value="gp6"/>
    <property type="match status" value="1"/>
</dbReference>
<dbReference type="Pfam" id="PF05135">
    <property type="entry name" value="Phage_connect_1"/>
    <property type="match status" value="1"/>
</dbReference>
<dbReference type="Proteomes" id="UP000759103">
    <property type="component" value="Unassembled WGS sequence"/>
</dbReference>
<protein>
    <submittedName>
        <fullName evidence="1">Head-tail connector protein</fullName>
    </submittedName>
</protein>
<evidence type="ECO:0000313" key="1">
    <source>
        <dbReference type="EMBL" id="MBW6531922.1"/>
    </source>
</evidence>
<keyword evidence="2" id="KW-1185">Reference proteome</keyword>
<organism evidence="1 2">
    <name type="scientific">Sphingomonas citri</name>
    <dbReference type="NCBI Taxonomy" id="2862499"/>
    <lineage>
        <taxon>Bacteria</taxon>
        <taxon>Pseudomonadati</taxon>
        <taxon>Pseudomonadota</taxon>
        <taxon>Alphaproteobacteria</taxon>
        <taxon>Sphingomonadales</taxon>
        <taxon>Sphingomonadaceae</taxon>
        <taxon>Sphingomonas</taxon>
    </lineage>
</organism>
<reference evidence="1 2" key="1">
    <citation type="submission" date="2021-07" db="EMBL/GenBank/DDBJ databases">
        <title>Sphingomonas sp.</title>
        <authorList>
            <person name="Feng G."/>
            <person name="Li J."/>
            <person name="Pan M."/>
        </authorList>
    </citation>
    <scope>NUCLEOTIDE SEQUENCE [LARGE SCALE GENOMIC DNA]</scope>
    <source>
        <strain evidence="1 2">RRHST34</strain>
    </source>
</reference>
<accession>A0ABS7BQN7</accession>
<dbReference type="Gene3D" id="1.10.3230.30">
    <property type="entry name" value="Phage gp6-like head-tail connector protein"/>
    <property type="match status" value="1"/>
</dbReference>
<evidence type="ECO:0000313" key="2">
    <source>
        <dbReference type="Proteomes" id="UP000759103"/>
    </source>
</evidence>
<comment type="caution">
    <text evidence="1">The sequence shown here is derived from an EMBL/GenBank/DDBJ whole genome shotgun (WGS) entry which is preliminary data.</text>
</comment>
<dbReference type="EMBL" id="JAHXZN010000005">
    <property type="protein sequence ID" value="MBW6531922.1"/>
    <property type="molecule type" value="Genomic_DNA"/>
</dbReference>
<gene>
    <name evidence="1" type="ORF">KZ820_14365</name>
</gene>
<dbReference type="NCBIfam" id="TIGR02215">
    <property type="entry name" value="phage_chp_gp8"/>
    <property type="match status" value="1"/>
</dbReference>
<dbReference type="RefSeq" id="WP_219749303.1">
    <property type="nucleotide sequence ID" value="NZ_JAHXZN010000005.1"/>
</dbReference>
<dbReference type="InterPro" id="IPR021146">
    <property type="entry name" value="Phage_gp6-like_head-tail"/>
</dbReference>
<name>A0ABS7BQN7_9SPHN</name>
<dbReference type="InterPro" id="IPR011738">
    <property type="entry name" value="Phage_CHP"/>
</dbReference>
<dbReference type="NCBIfam" id="TIGR01560">
    <property type="entry name" value="put_DNA_pack"/>
    <property type="match status" value="1"/>
</dbReference>
<dbReference type="InterPro" id="IPR006450">
    <property type="entry name" value="Phage_HK97_gp6-like"/>
</dbReference>
<sequence>MMRVFVVIPPEPVVTLDEAKAHLKVDGSDEDALIEAYVAAATGHIDGPDGWLGRALGVQTLEARCDSASCRDVVSLPFPPVIELVSVSYLDRDGIEQMADLADVEQLGANIIATGAAWPWVGGSTRREAVRIRYRAGYAPDTSGAEPKSTLPAAIRAAILLMTGDLYRNRDTVAINTVTQVPMSTAVANLLRPFRVYA</sequence>